<dbReference type="Pfam" id="PF00385">
    <property type="entry name" value="Chromo"/>
    <property type="match status" value="1"/>
</dbReference>
<dbReference type="SUPFAM" id="SSF54160">
    <property type="entry name" value="Chromo domain-like"/>
    <property type="match status" value="1"/>
</dbReference>
<dbReference type="STRING" id="5786.F0ZB87"/>
<dbReference type="EMBL" id="GL870969">
    <property type="protein sequence ID" value="EGC38778.1"/>
    <property type="molecule type" value="Genomic_DNA"/>
</dbReference>
<keyword evidence="5" id="KW-1185">Reference proteome</keyword>
<dbReference type="InterPro" id="IPR000953">
    <property type="entry name" value="Chromo/chromo_shadow_dom"/>
</dbReference>
<dbReference type="OrthoDB" id="5427872at2759"/>
<keyword evidence="2" id="KW-0539">Nucleus</keyword>
<comment type="subcellular location">
    <subcellularLocation>
        <location evidence="1">Nucleus</location>
    </subcellularLocation>
</comment>
<dbReference type="PANTHER" id="PTHR22812">
    <property type="entry name" value="CHROMOBOX PROTEIN"/>
    <property type="match status" value="1"/>
</dbReference>
<reference evidence="5" key="1">
    <citation type="journal article" date="2011" name="Genome Biol.">
        <title>Comparative genomics of the social amoebae Dictyostelium discoideum and Dictyostelium purpureum.</title>
        <authorList>
            <consortium name="US DOE Joint Genome Institute (JGI-PGF)"/>
            <person name="Sucgang R."/>
            <person name="Kuo A."/>
            <person name="Tian X."/>
            <person name="Salerno W."/>
            <person name="Parikh A."/>
            <person name="Feasley C.L."/>
            <person name="Dalin E."/>
            <person name="Tu H."/>
            <person name="Huang E."/>
            <person name="Barry K."/>
            <person name="Lindquist E."/>
            <person name="Shapiro H."/>
            <person name="Bruce D."/>
            <person name="Schmutz J."/>
            <person name="Salamov A."/>
            <person name="Fey P."/>
            <person name="Gaudet P."/>
            <person name="Anjard C."/>
            <person name="Babu M.M."/>
            <person name="Basu S."/>
            <person name="Bushmanova Y."/>
            <person name="van der Wel H."/>
            <person name="Katoh-Kurasawa M."/>
            <person name="Dinh C."/>
            <person name="Coutinho P.M."/>
            <person name="Saito T."/>
            <person name="Elias M."/>
            <person name="Schaap P."/>
            <person name="Kay R.R."/>
            <person name="Henrissat B."/>
            <person name="Eichinger L."/>
            <person name="Rivero F."/>
            <person name="Putnam N.H."/>
            <person name="West C.M."/>
            <person name="Loomis W.F."/>
            <person name="Chisholm R.L."/>
            <person name="Shaulsky G."/>
            <person name="Strassmann J.E."/>
            <person name="Queller D.C."/>
            <person name="Kuspa A."/>
            <person name="Grigoriev I.V."/>
        </authorList>
    </citation>
    <scope>NUCLEOTIDE SEQUENCE [LARGE SCALE GENOMIC DNA]</scope>
    <source>
        <strain evidence="5">QSDP1</strain>
    </source>
</reference>
<evidence type="ECO:0000256" key="1">
    <source>
        <dbReference type="ARBA" id="ARBA00004123"/>
    </source>
</evidence>
<protein>
    <recommendedName>
        <fullName evidence="3">Chromo domain-containing protein</fullName>
    </recommendedName>
</protein>
<dbReference type="PROSITE" id="PS50013">
    <property type="entry name" value="CHROMO_2"/>
    <property type="match status" value="1"/>
</dbReference>
<dbReference type="InterPro" id="IPR023780">
    <property type="entry name" value="Chromo_domain"/>
</dbReference>
<dbReference type="CDD" id="cd00024">
    <property type="entry name" value="CD_CSD"/>
    <property type="match status" value="1"/>
</dbReference>
<dbReference type="AlphaFoldDB" id="F0ZB87"/>
<name>F0ZB87_DICPU</name>
<dbReference type="InterPro" id="IPR016197">
    <property type="entry name" value="Chromo-like_dom_sf"/>
</dbReference>
<dbReference type="GeneID" id="10506570"/>
<dbReference type="eggNOG" id="KOG1911">
    <property type="taxonomic scope" value="Eukaryota"/>
</dbReference>
<dbReference type="InParanoid" id="F0ZB87"/>
<evidence type="ECO:0000313" key="4">
    <source>
        <dbReference type="EMBL" id="EGC38778.1"/>
    </source>
</evidence>
<accession>F0ZB87</accession>
<dbReference type="VEuPathDB" id="AmoebaDB:DICPUDRAFT_28046"/>
<evidence type="ECO:0000313" key="5">
    <source>
        <dbReference type="Proteomes" id="UP000001064"/>
    </source>
</evidence>
<evidence type="ECO:0000256" key="2">
    <source>
        <dbReference type="ARBA" id="ARBA00023242"/>
    </source>
</evidence>
<dbReference type="Proteomes" id="UP000001064">
    <property type="component" value="Unassembled WGS sequence"/>
</dbReference>
<sequence>MKLFEFPEKNLSTENDIYYVEKILSKRIRGGIKEYLIKWEGYDVKEATWEAESDCYCADLIEEYEESQGSKK</sequence>
<dbReference type="Gene3D" id="2.40.50.40">
    <property type="match status" value="1"/>
</dbReference>
<proteinExistence type="predicted"/>
<dbReference type="GO" id="GO:0005634">
    <property type="term" value="C:nucleus"/>
    <property type="evidence" value="ECO:0007669"/>
    <property type="project" value="UniProtKB-SubCell"/>
</dbReference>
<dbReference type="InterPro" id="IPR051219">
    <property type="entry name" value="Heterochromatin_chromo-domain"/>
</dbReference>
<gene>
    <name evidence="4" type="ORF">DICPUDRAFT_28046</name>
</gene>
<dbReference type="RefSeq" id="XP_003284672.1">
    <property type="nucleotide sequence ID" value="XM_003284624.1"/>
</dbReference>
<evidence type="ECO:0000259" key="3">
    <source>
        <dbReference type="PROSITE" id="PS50013"/>
    </source>
</evidence>
<dbReference type="SMART" id="SM00298">
    <property type="entry name" value="CHROMO"/>
    <property type="match status" value="1"/>
</dbReference>
<feature type="domain" description="Chromo" evidence="3">
    <location>
        <begin position="18"/>
        <end position="72"/>
    </location>
</feature>
<organism evidence="4 5">
    <name type="scientific">Dictyostelium purpureum</name>
    <name type="common">Slime mold</name>
    <dbReference type="NCBI Taxonomy" id="5786"/>
    <lineage>
        <taxon>Eukaryota</taxon>
        <taxon>Amoebozoa</taxon>
        <taxon>Evosea</taxon>
        <taxon>Eumycetozoa</taxon>
        <taxon>Dictyostelia</taxon>
        <taxon>Dictyosteliales</taxon>
        <taxon>Dictyosteliaceae</taxon>
        <taxon>Dictyostelium</taxon>
    </lineage>
</organism>
<dbReference type="KEGG" id="dpp:DICPUDRAFT_28046"/>